<evidence type="ECO:0000256" key="5">
    <source>
        <dbReference type="ARBA" id="ARBA00022692"/>
    </source>
</evidence>
<dbReference type="OrthoDB" id="3900342at2759"/>
<feature type="transmembrane region" description="Helical" evidence="10">
    <location>
        <begin position="361"/>
        <end position="383"/>
    </location>
</feature>
<protein>
    <recommendedName>
        <fullName evidence="11">Amino acid permease/ SLC12A domain-containing protein</fullName>
    </recommendedName>
</protein>
<evidence type="ECO:0000256" key="9">
    <source>
        <dbReference type="SAM" id="MobiDB-lite"/>
    </source>
</evidence>
<dbReference type="InterPro" id="IPR004762">
    <property type="entry name" value="Amino_acid_permease_fungi"/>
</dbReference>
<dbReference type="PANTHER" id="PTHR43341:SF1">
    <property type="entry name" value="GENERAL AMINO-ACID PERMEASE GAP1"/>
    <property type="match status" value="1"/>
</dbReference>
<feature type="transmembrane region" description="Helical" evidence="10">
    <location>
        <begin position="306"/>
        <end position="327"/>
    </location>
</feature>
<dbReference type="InterPro" id="IPR050524">
    <property type="entry name" value="APC_YAT"/>
</dbReference>
<dbReference type="GO" id="GO:0015171">
    <property type="term" value="F:amino acid transmembrane transporter activity"/>
    <property type="evidence" value="ECO:0007669"/>
    <property type="project" value="TreeGrafter"/>
</dbReference>
<evidence type="ECO:0000256" key="4">
    <source>
        <dbReference type="ARBA" id="ARBA00022475"/>
    </source>
</evidence>
<keyword evidence="7 10" id="KW-1133">Transmembrane helix</keyword>
<feature type="transmembrane region" description="Helical" evidence="10">
    <location>
        <begin position="511"/>
        <end position="531"/>
    </location>
</feature>
<name>A0A4T0X1Y8_9ASCO</name>
<dbReference type="FunFam" id="1.20.1740.10:FF:000017">
    <property type="entry name" value="Amino acid permease"/>
    <property type="match status" value="1"/>
</dbReference>
<keyword evidence="13" id="KW-1185">Reference proteome</keyword>
<evidence type="ECO:0000259" key="11">
    <source>
        <dbReference type="Pfam" id="PF00324"/>
    </source>
</evidence>
<feature type="compositionally biased region" description="Basic and acidic residues" evidence="9">
    <location>
        <begin position="1"/>
        <end position="13"/>
    </location>
</feature>
<feature type="domain" description="Amino acid permease/ SLC12A" evidence="11">
    <location>
        <begin position="83"/>
        <end position="535"/>
    </location>
</feature>
<dbReference type="PROSITE" id="PS00218">
    <property type="entry name" value="AMINO_ACID_PERMEASE_1"/>
    <property type="match status" value="1"/>
</dbReference>
<feature type="region of interest" description="Disordered" evidence="9">
    <location>
        <begin position="1"/>
        <end position="28"/>
    </location>
</feature>
<feature type="transmembrane region" description="Helical" evidence="10">
    <location>
        <begin position="114"/>
        <end position="140"/>
    </location>
</feature>
<evidence type="ECO:0000313" key="12">
    <source>
        <dbReference type="EMBL" id="TID28178.1"/>
    </source>
</evidence>
<comment type="subcellular location">
    <subcellularLocation>
        <location evidence="1">Cell membrane</location>
        <topology evidence="1">Multi-pass membrane protein</topology>
    </subcellularLocation>
</comment>
<sequence length="583" mass="63818">MSIEKNYSEKDAVDTTVSPIQQNSDNEYVNYNPEPEKKGFFRDFFDGFKPFEEEELDPNLTDIERANIMAARSPLKRSLKNRHLQMIAIGGSIGTGLFVGSGSALATGGPASLVIAWILTGAMMYCTVQSLGELCVAFPVAGSFVQFNTRFISQAWGFCMAWNYALQWLVVLPLELVAAAITIQYWNSTVNSAAWVVIFYVLVFVINIFGVKGYGEAEFIFSILKVLAIIGYIILGIVINCGGGPQGGYIGGRYWHDPGAFAAGFKGLCSVFVTSAFSFAGTELVGLAAAETENPRKSLPSATKQVFWRIALFYIISLTLVGVNVPYNDERLLGNSGAAASPFVISIVNAGIKGLPSVMNAVIMIAVCSVANSSVYAASRTVASLADQGFAPKIFGYIDRHGRPLVGVATSLLIGLLCFLAASKHQDEVFAWMMALSGLSSIFTWGSICGCHLRFRAALAAKGRGTDELAFASQVGIYGSAFGVLMNCLILMAQFWVALFPIGEPANATSFFKVFLCVPILIVFYVFWVFYKKDYNFFIKPIDIDVDTGRRELDLELLKQEIAEEKAFIASKPFYYRIYKFWC</sequence>
<keyword evidence="5 10" id="KW-0812">Transmembrane</keyword>
<keyword evidence="8 10" id="KW-0472">Membrane</keyword>
<feature type="transmembrane region" description="Helical" evidence="10">
    <location>
        <begin position="429"/>
        <end position="455"/>
    </location>
</feature>
<evidence type="ECO:0000256" key="2">
    <source>
        <dbReference type="ARBA" id="ARBA00006983"/>
    </source>
</evidence>
<dbReference type="AlphaFoldDB" id="A0A4T0X1Y8"/>
<comment type="similarity">
    <text evidence="2">Belongs to the amino acid-polyamine-organocation (APC) superfamily. YAT (TC 2.A.3.10) family.</text>
</comment>
<dbReference type="Proteomes" id="UP000307173">
    <property type="component" value="Unassembled WGS sequence"/>
</dbReference>
<feature type="transmembrane region" description="Helical" evidence="10">
    <location>
        <begin position="259"/>
        <end position="285"/>
    </location>
</feature>
<dbReference type="STRING" id="52247.A0A4T0X1Y8"/>
<organism evidence="12 13">
    <name type="scientific">Pichia inconspicua</name>
    <dbReference type="NCBI Taxonomy" id="52247"/>
    <lineage>
        <taxon>Eukaryota</taxon>
        <taxon>Fungi</taxon>
        <taxon>Dikarya</taxon>
        <taxon>Ascomycota</taxon>
        <taxon>Saccharomycotina</taxon>
        <taxon>Pichiomycetes</taxon>
        <taxon>Pichiales</taxon>
        <taxon>Pichiaceae</taxon>
        <taxon>Pichia</taxon>
    </lineage>
</organism>
<dbReference type="PIRSF" id="PIRSF006060">
    <property type="entry name" value="AA_transporter"/>
    <property type="match status" value="1"/>
</dbReference>
<keyword evidence="3" id="KW-0813">Transport</keyword>
<evidence type="ECO:0000313" key="13">
    <source>
        <dbReference type="Proteomes" id="UP000307173"/>
    </source>
</evidence>
<dbReference type="Pfam" id="PF00324">
    <property type="entry name" value="AA_permease"/>
    <property type="match status" value="1"/>
</dbReference>
<evidence type="ECO:0000256" key="6">
    <source>
        <dbReference type="ARBA" id="ARBA00022970"/>
    </source>
</evidence>
<comment type="caution">
    <text evidence="12">The sequence shown here is derived from an EMBL/GenBank/DDBJ whole genome shotgun (WGS) entry which is preliminary data.</text>
</comment>
<evidence type="ECO:0000256" key="8">
    <source>
        <dbReference type="ARBA" id="ARBA00023136"/>
    </source>
</evidence>
<accession>A0A4T0X1Y8</accession>
<dbReference type="PANTHER" id="PTHR43341">
    <property type="entry name" value="AMINO ACID PERMEASE"/>
    <property type="match status" value="1"/>
</dbReference>
<dbReference type="InterPro" id="IPR004841">
    <property type="entry name" value="AA-permease/SLC12A_dom"/>
</dbReference>
<feature type="transmembrane region" description="Helical" evidence="10">
    <location>
        <begin position="86"/>
        <end position="108"/>
    </location>
</feature>
<feature type="compositionally biased region" description="Polar residues" evidence="9">
    <location>
        <begin position="15"/>
        <end position="28"/>
    </location>
</feature>
<keyword evidence="6" id="KW-0029">Amino-acid transport</keyword>
<evidence type="ECO:0000256" key="1">
    <source>
        <dbReference type="ARBA" id="ARBA00004651"/>
    </source>
</evidence>
<dbReference type="EMBL" id="SELW01000415">
    <property type="protein sequence ID" value="TID28178.1"/>
    <property type="molecule type" value="Genomic_DNA"/>
</dbReference>
<dbReference type="NCBIfam" id="TIGR00913">
    <property type="entry name" value="2A0310"/>
    <property type="match status" value="1"/>
</dbReference>
<evidence type="ECO:0000256" key="3">
    <source>
        <dbReference type="ARBA" id="ARBA00022448"/>
    </source>
</evidence>
<proteinExistence type="inferred from homology"/>
<feature type="transmembrane region" description="Helical" evidence="10">
    <location>
        <begin position="192"/>
        <end position="210"/>
    </location>
</feature>
<evidence type="ECO:0000256" key="7">
    <source>
        <dbReference type="ARBA" id="ARBA00022989"/>
    </source>
</evidence>
<evidence type="ECO:0000256" key="10">
    <source>
        <dbReference type="SAM" id="Phobius"/>
    </source>
</evidence>
<dbReference type="Gene3D" id="1.20.1740.10">
    <property type="entry name" value="Amino acid/polyamine transporter I"/>
    <property type="match status" value="1"/>
</dbReference>
<feature type="transmembrane region" description="Helical" evidence="10">
    <location>
        <begin position="404"/>
        <end position="423"/>
    </location>
</feature>
<dbReference type="GO" id="GO:0005886">
    <property type="term" value="C:plasma membrane"/>
    <property type="evidence" value="ECO:0007669"/>
    <property type="project" value="UniProtKB-SubCell"/>
</dbReference>
<keyword evidence="4" id="KW-1003">Cell membrane</keyword>
<feature type="transmembrane region" description="Helical" evidence="10">
    <location>
        <begin position="161"/>
        <end position="186"/>
    </location>
</feature>
<feature type="transmembrane region" description="Helical" evidence="10">
    <location>
        <begin position="475"/>
        <end position="499"/>
    </location>
</feature>
<dbReference type="InterPro" id="IPR004840">
    <property type="entry name" value="Amino_acid_permease_CS"/>
</dbReference>
<reference evidence="12 13" key="1">
    <citation type="journal article" date="2019" name="Front. Genet.">
        <title>Whole-Genome Sequencing of the Opportunistic Yeast Pathogen Candida inconspicua Uncovers Its Hybrid Origin.</title>
        <authorList>
            <person name="Mixao V."/>
            <person name="Hansen A.P."/>
            <person name="Saus E."/>
            <person name="Boekhout T."/>
            <person name="Lass-Florl C."/>
            <person name="Gabaldon T."/>
        </authorList>
    </citation>
    <scope>NUCLEOTIDE SEQUENCE [LARGE SCALE GENOMIC DNA]</scope>
    <source>
        <strain evidence="12 13">CBS 180</strain>
    </source>
</reference>
<gene>
    <name evidence="12" type="ORF">CANINC_002611</name>
</gene>
<feature type="transmembrane region" description="Helical" evidence="10">
    <location>
        <begin position="219"/>
        <end position="239"/>
    </location>
</feature>